<sequence length="45" mass="5273">MYQIADITENQKEMIKQLEHELGLVLIAYDDKNGGQMKEYSKDLK</sequence>
<keyword evidence="2" id="KW-1185">Reference proteome</keyword>
<organism evidence="1 2">
    <name type="scientific">Neobacillus rhizophilus</name>
    <dbReference type="NCBI Taxonomy" id="2833579"/>
    <lineage>
        <taxon>Bacteria</taxon>
        <taxon>Bacillati</taxon>
        <taxon>Bacillota</taxon>
        <taxon>Bacilli</taxon>
        <taxon>Bacillales</taxon>
        <taxon>Bacillaceae</taxon>
        <taxon>Neobacillus</taxon>
    </lineage>
</organism>
<dbReference type="Proteomes" id="UP000679749">
    <property type="component" value="Unassembled WGS sequence"/>
</dbReference>
<evidence type="ECO:0000313" key="1">
    <source>
        <dbReference type="EMBL" id="MBS4211641.1"/>
    </source>
</evidence>
<protein>
    <submittedName>
        <fullName evidence="1">Uncharacterized protein</fullName>
    </submittedName>
</protein>
<proteinExistence type="predicted"/>
<reference evidence="1" key="1">
    <citation type="submission" date="2021-05" db="EMBL/GenBank/DDBJ databases">
        <title>Novel Bacillus species.</title>
        <authorList>
            <person name="Liu G."/>
        </authorList>
    </citation>
    <scope>NUCLEOTIDE SEQUENCE</scope>
    <source>
        <strain evidence="1">FJAT-49825</strain>
    </source>
</reference>
<evidence type="ECO:0000313" key="2">
    <source>
        <dbReference type="Proteomes" id="UP000679749"/>
    </source>
</evidence>
<dbReference type="AlphaFoldDB" id="A0A942TZE7"/>
<gene>
    <name evidence="1" type="ORF">KHA99_04090</name>
</gene>
<accession>A0A942TZE7</accession>
<name>A0A942TZE7_9BACI</name>
<comment type="caution">
    <text evidence="1">The sequence shown here is derived from an EMBL/GenBank/DDBJ whole genome shotgun (WGS) entry which is preliminary data.</text>
</comment>
<dbReference type="EMBL" id="JAGYPF010000001">
    <property type="protein sequence ID" value="MBS4211641.1"/>
    <property type="molecule type" value="Genomic_DNA"/>
</dbReference>
<dbReference type="RefSeq" id="WP_213116138.1">
    <property type="nucleotide sequence ID" value="NZ_JAGYPF010000001.1"/>
</dbReference>